<dbReference type="InterPro" id="IPR015946">
    <property type="entry name" value="KH_dom-like_a/b"/>
</dbReference>
<sequence length="126" mass="13916">MAKVNAKTGIQNYKTVITGTSHTFLADEPADLGGTDLGPNPNEFLAASLASCITITVRMYADRKKWPLDEVEVSVEVDYKTEPGITRFKKDIILKGDLTEDQKLKLYIIAGKCPVNKALQQTIIME</sequence>
<dbReference type="Proteomes" id="UP001242368">
    <property type="component" value="Unassembled WGS sequence"/>
</dbReference>
<evidence type="ECO:0000313" key="2">
    <source>
        <dbReference type="Proteomes" id="UP001242368"/>
    </source>
</evidence>
<proteinExistence type="predicted"/>
<dbReference type="PANTHER" id="PTHR39624:SF2">
    <property type="entry name" value="OSMC-LIKE PROTEIN"/>
    <property type="match status" value="1"/>
</dbReference>
<gene>
    <name evidence="1" type="ORF">QW060_01230</name>
</gene>
<organism evidence="1 2">
    <name type="scientific">Paenimyroides ceti</name>
    <dbReference type="NCBI Taxonomy" id="395087"/>
    <lineage>
        <taxon>Bacteria</taxon>
        <taxon>Pseudomonadati</taxon>
        <taxon>Bacteroidota</taxon>
        <taxon>Flavobacteriia</taxon>
        <taxon>Flavobacteriales</taxon>
        <taxon>Flavobacteriaceae</taxon>
        <taxon>Paenimyroides</taxon>
    </lineage>
</organism>
<dbReference type="EMBL" id="JAUFQU010000001">
    <property type="protein sequence ID" value="MDN3705748.1"/>
    <property type="molecule type" value="Genomic_DNA"/>
</dbReference>
<keyword evidence="2" id="KW-1185">Reference proteome</keyword>
<dbReference type="Gene3D" id="3.30.300.20">
    <property type="match status" value="1"/>
</dbReference>
<dbReference type="PANTHER" id="PTHR39624">
    <property type="entry name" value="PROTEIN INVOLVED IN RIMO-MEDIATED BETA-METHYLTHIOLATION OF RIBOSOMAL PROTEIN S12 YCAO"/>
    <property type="match status" value="1"/>
</dbReference>
<dbReference type="RefSeq" id="WP_290361903.1">
    <property type="nucleotide sequence ID" value="NZ_JAUFQU010000001.1"/>
</dbReference>
<dbReference type="InterPro" id="IPR003718">
    <property type="entry name" value="OsmC/Ohr_fam"/>
</dbReference>
<reference evidence="2" key="1">
    <citation type="journal article" date="2019" name="Int. J. Syst. Evol. Microbiol.">
        <title>The Global Catalogue of Microorganisms (GCM) 10K type strain sequencing project: providing services to taxonomists for standard genome sequencing and annotation.</title>
        <authorList>
            <consortium name="The Broad Institute Genomics Platform"/>
            <consortium name="The Broad Institute Genome Sequencing Center for Infectious Disease"/>
            <person name="Wu L."/>
            <person name="Ma J."/>
        </authorList>
    </citation>
    <scope>NUCLEOTIDE SEQUENCE [LARGE SCALE GENOMIC DNA]</scope>
    <source>
        <strain evidence="2">CECT 7184</strain>
    </source>
</reference>
<dbReference type="Pfam" id="PF02566">
    <property type="entry name" value="OsmC"/>
    <property type="match status" value="1"/>
</dbReference>
<comment type="caution">
    <text evidence="1">The sequence shown here is derived from an EMBL/GenBank/DDBJ whole genome shotgun (WGS) entry which is preliminary data.</text>
</comment>
<protein>
    <submittedName>
        <fullName evidence="1">OsmC family protein</fullName>
    </submittedName>
</protein>
<name>A0ABT8CMT2_9FLAO</name>
<accession>A0ABT8CMT2</accession>
<evidence type="ECO:0000313" key="1">
    <source>
        <dbReference type="EMBL" id="MDN3705748.1"/>
    </source>
</evidence>
<dbReference type="SUPFAM" id="SSF82784">
    <property type="entry name" value="OsmC-like"/>
    <property type="match status" value="1"/>
</dbReference>
<dbReference type="InterPro" id="IPR036102">
    <property type="entry name" value="OsmC/Ohrsf"/>
</dbReference>